<comment type="similarity">
    <text evidence="3">Belongs to the CNOT2/3/5 family.</text>
</comment>
<dbReference type="InterPro" id="IPR007207">
    <property type="entry name" value="Not_N"/>
</dbReference>
<proteinExistence type="inferred from homology"/>
<comment type="subcellular location">
    <subcellularLocation>
        <location evidence="2">Cytoplasm</location>
    </subcellularLocation>
    <subcellularLocation>
        <location evidence="1">Nucleus</location>
    </subcellularLocation>
</comment>
<reference evidence="13 14" key="1">
    <citation type="submission" date="2012-10" db="EMBL/GenBank/DDBJ databases">
        <authorList>
            <person name="Zafar N."/>
            <person name="Inman J."/>
            <person name="Hall N."/>
            <person name="Lorenzi H."/>
            <person name="Caler E."/>
        </authorList>
    </citation>
    <scope>NUCLEOTIDE SEQUENCE [LARGE SCALE GENOMIC DNA]</scope>
    <source>
        <strain evidence="13 14">IP1</strain>
    </source>
</reference>
<evidence type="ECO:0000256" key="9">
    <source>
        <dbReference type="SAM" id="Coils"/>
    </source>
</evidence>
<dbReference type="GeneID" id="14893465"/>
<evidence type="ECO:0000259" key="12">
    <source>
        <dbReference type="Pfam" id="PF04153"/>
    </source>
</evidence>
<evidence type="ECO:0000256" key="10">
    <source>
        <dbReference type="SAM" id="MobiDB-lite"/>
    </source>
</evidence>
<name>A0A0A1UDM1_ENTIV</name>
<dbReference type="GO" id="GO:0030015">
    <property type="term" value="C:CCR4-NOT core complex"/>
    <property type="evidence" value="ECO:0007669"/>
    <property type="project" value="InterPro"/>
</dbReference>
<keyword evidence="5" id="KW-0678">Repressor</keyword>
<sequence length="484" mass="57282">MSTSRKVQSDIEKTLKLMNAGFTEFEEIRQKLDETPAGHQKEKVEAELKRSLKRLQKYREQIKGWLQTEIKNKRTLEEAKRDIEIRMEAFKEIERESKIKPYSIEGLARVSESEETEDEEVETTWVDEAIERLEEQIEELKKEKEPVKKKKQSQQKKNQLQKRIELNSKHIEKLKTINEAFKYGFLTEEDLSELQDDVDMYLEQTGTNLEDSLHIYNGFDFHSLTMQIEEEKQEQIENAERKRKEEEEELAKEELKEKELEEQQRLKQQSEVQQQTSPVIQQKLSPKQQSPAVKVERKVTKSPTPQETPKTPKTNVKGKAQDSTKLQKKSSNEQVDTVEEKKEEKGQVDEKTLKTLQDIEFSYTNMMSQSPTIQKHTPAKSQLPKWFPTQASEFSFTSNKIDDEFLMFLFYYTQGTPLQAQAAERLRQKKWVFHKGYQKWFRKVNDNGFTSNVSENGDYCCFDFESWNIESKTHFAFFNNFMEK</sequence>
<dbReference type="InterPro" id="IPR038635">
    <property type="entry name" value="CCR4-NOT_su2/3/5_C_sf"/>
</dbReference>
<feature type="compositionally biased region" description="Polar residues" evidence="10">
    <location>
        <begin position="270"/>
        <end position="291"/>
    </location>
</feature>
<dbReference type="OMA" id="FIFYHYQ"/>
<feature type="domain" description="CCR4-Not complex component Not N-terminal" evidence="11">
    <location>
        <begin position="4"/>
        <end position="220"/>
    </location>
</feature>
<keyword evidence="8" id="KW-0539">Nucleus</keyword>
<keyword evidence="7" id="KW-0804">Transcription</keyword>
<dbReference type="EMBL" id="KB206215">
    <property type="protein sequence ID" value="ELP94436.1"/>
    <property type="molecule type" value="Genomic_DNA"/>
</dbReference>
<keyword evidence="14" id="KW-1185">Reference proteome</keyword>
<evidence type="ECO:0000256" key="1">
    <source>
        <dbReference type="ARBA" id="ARBA00004123"/>
    </source>
</evidence>
<feature type="compositionally biased region" description="Basic and acidic residues" evidence="10">
    <location>
        <begin position="338"/>
        <end position="349"/>
    </location>
</feature>
<dbReference type="PANTHER" id="PTHR23326">
    <property type="entry name" value="CCR4 NOT-RELATED"/>
    <property type="match status" value="1"/>
</dbReference>
<evidence type="ECO:0000259" key="11">
    <source>
        <dbReference type="Pfam" id="PF04065"/>
    </source>
</evidence>
<feature type="domain" description="NOT2/NOT3/NOT5 C-terminal" evidence="12">
    <location>
        <begin position="374"/>
        <end position="479"/>
    </location>
</feature>
<dbReference type="GO" id="GO:0005737">
    <property type="term" value="C:cytoplasm"/>
    <property type="evidence" value="ECO:0007669"/>
    <property type="project" value="UniProtKB-SubCell"/>
</dbReference>
<evidence type="ECO:0000256" key="4">
    <source>
        <dbReference type="ARBA" id="ARBA00022490"/>
    </source>
</evidence>
<dbReference type="AlphaFoldDB" id="A0A0A1UDM1"/>
<dbReference type="Gene3D" id="2.30.30.1020">
    <property type="entry name" value="CCR4-NOT complex subunit 2/3/5, C-terminal domain"/>
    <property type="match status" value="1"/>
</dbReference>
<dbReference type="OrthoDB" id="293823at2759"/>
<dbReference type="InterPro" id="IPR040168">
    <property type="entry name" value="Not2/3/5"/>
</dbReference>
<evidence type="ECO:0008006" key="15">
    <source>
        <dbReference type="Google" id="ProtNLM"/>
    </source>
</evidence>
<protein>
    <recommendedName>
        <fullName evidence="15">CCR4-NOT transcription complex subunit 3</fullName>
    </recommendedName>
</protein>
<feature type="compositionally biased region" description="Basic and acidic residues" evidence="10">
    <location>
        <begin position="252"/>
        <end position="265"/>
    </location>
</feature>
<feature type="compositionally biased region" description="Low complexity" evidence="10">
    <location>
        <begin position="301"/>
        <end position="314"/>
    </location>
</feature>
<keyword evidence="9" id="KW-0175">Coiled coil</keyword>
<dbReference type="RefSeq" id="XP_004261207.1">
    <property type="nucleotide sequence ID" value="XM_004261159.1"/>
</dbReference>
<dbReference type="Pfam" id="PF04153">
    <property type="entry name" value="NOT2_3_5_C"/>
    <property type="match status" value="1"/>
</dbReference>
<evidence type="ECO:0000256" key="6">
    <source>
        <dbReference type="ARBA" id="ARBA00023015"/>
    </source>
</evidence>
<gene>
    <name evidence="13" type="ORF">EIN_047190</name>
</gene>
<feature type="region of interest" description="Disordered" evidence="10">
    <location>
        <begin position="141"/>
        <end position="162"/>
    </location>
</feature>
<dbReference type="KEGG" id="eiv:EIN_047190"/>
<organism evidence="13 14">
    <name type="scientific">Entamoeba invadens IP1</name>
    <dbReference type="NCBI Taxonomy" id="370355"/>
    <lineage>
        <taxon>Eukaryota</taxon>
        <taxon>Amoebozoa</taxon>
        <taxon>Evosea</taxon>
        <taxon>Archamoebae</taxon>
        <taxon>Mastigamoebida</taxon>
        <taxon>Entamoebidae</taxon>
        <taxon>Entamoeba</taxon>
    </lineage>
</organism>
<keyword evidence="6" id="KW-0805">Transcription regulation</keyword>
<evidence type="ECO:0000256" key="8">
    <source>
        <dbReference type="ARBA" id="ARBA00023242"/>
    </source>
</evidence>
<evidence type="ECO:0000256" key="3">
    <source>
        <dbReference type="ARBA" id="ARBA00007682"/>
    </source>
</evidence>
<feature type="region of interest" description="Disordered" evidence="10">
    <location>
        <begin position="230"/>
        <end position="349"/>
    </location>
</feature>
<evidence type="ECO:0000313" key="13">
    <source>
        <dbReference type="EMBL" id="ELP94436.1"/>
    </source>
</evidence>
<feature type="compositionally biased region" description="Basic and acidic residues" evidence="10">
    <location>
        <begin position="230"/>
        <end position="245"/>
    </location>
</feature>
<dbReference type="GO" id="GO:0005634">
    <property type="term" value="C:nucleus"/>
    <property type="evidence" value="ECO:0007669"/>
    <property type="project" value="UniProtKB-SubCell"/>
</dbReference>
<dbReference type="Pfam" id="PF04065">
    <property type="entry name" value="Not3"/>
    <property type="match status" value="1"/>
</dbReference>
<dbReference type="VEuPathDB" id="AmoebaDB:EIN_047190"/>
<dbReference type="GO" id="GO:0006355">
    <property type="term" value="P:regulation of DNA-templated transcription"/>
    <property type="evidence" value="ECO:0007669"/>
    <property type="project" value="InterPro"/>
</dbReference>
<evidence type="ECO:0000256" key="2">
    <source>
        <dbReference type="ARBA" id="ARBA00004496"/>
    </source>
</evidence>
<dbReference type="InterPro" id="IPR007282">
    <property type="entry name" value="NOT2/3/5_C"/>
</dbReference>
<feature type="coiled-coil region" evidence="9">
    <location>
        <begin position="41"/>
        <end position="96"/>
    </location>
</feature>
<evidence type="ECO:0000256" key="7">
    <source>
        <dbReference type="ARBA" id="ARBA00023163"/>
    </source>
</evidence>
<evidence type="ECO:0000256" key="5">
    <source>
        <dbReference type="ARBA" id="ARBA00022491"/>
    </source>
</evidence>
<accession>A0A0A1UDM1</accession>
<keyword evidence="4" id="KW-0963">Cytoplasm</keyword>
<evidence type="ECO:0000313" key="14">
    <source>
        <dbReference type="Proteomes" id="UP000014680"/>
    </source>
</evidence>
<dbReference type="Proteomes" id="UP000014680">
    <property type="component" value="Unassembled WGS sequence"/>
</dbReference>